<keyword evidence="1" id="KW-0812">Transmembrane</keyword>
<proteinExistence type="predicted"/>
<feature type="transmembrane region" description="Helical" evidence="1">
    <location>
        <begin position="61"/>
        <end position="81"/>
    </location>
</feature>
<name>A0ABS5A1C7_9MYCO</name>
<dbReference type="RefSeq" id="WP_209922300.1">
    <property type="nucleotide sequence ID" value="NZ_JAGIOP010000002.1"/>
</dbReference>
<comment type="caution">
    <text evidence="2">The sequence shown here is derived from an EMBL/GenBank/DDBJ whole genome shotgun (WGS) entry which is preliminary data.</text>
</comment>
<keyword evidence="1" id="KW-1133">Transmembrane helix</keyword>
<reference evidence="2 3" key="1">
    <citation type="submission" date="2021-03" db="EMBL/GenBank/DDBJ databases">
        <title>Sequencing the genomes of 1000 actinobacteria strains.</title>
        <authorList>
            <person name="Klenk H.-P."/>
        </authorList>
    </citation>
    <scope>NUCLEOTIDE SEQUENCE [LARGE SCALE GENOMIC DNA]</scope>
    <source>
        <strain evidence="2 3">DSM 46713</strain>
    </source>
</reference>
<keyword evidence="1" id="KW-0472">Membrane</keyword>
<dbReference type="EMBL" id="JAGIOP010000002">
    <property type="protein sequence ID" value="MBP2455572.1"/>
    <property type="molecule type" value="Genomic_DNA"/>
</dbReference>
<evidence type="ECO:0000313" key="3">
    <source>
        <dbReference type="Proteomes" id="UP000694460"/>
    </source>
</evidence>
<evidence type="ECO:0000313" key="2">
    <source>
        <dbReference type="EMBL" id="MBP2455572.1"/>
    </source>
</evidence>
<protein>
    <recommendedName>
        <fullName evidence="4">DUF1772 domain-containing protein</fullName>
    </recommendedName>
</protein>
<feature type="transmembrane region" description="Helical" evidence="1">
    <location>
        <begin position="88"/>
        <end position="112"/>
    </location>
</feature>
<feature type="transmembrane region" description="Helical" evidence="1">
    <location>
        <begin position="132"/>
        <end position="157"/>
    </location>
</feature>
<evidence type="ECO:0000256" key="1">
    <source>
        <dbReference type="SAM" id="Phobius"/>
    </source>
</evidence>
<organism evidence="2 3">
    <name type="scientific">Mycolicibacterium lutetiense</name>
    <dbReference type="NCBI Taxonomy" id="1641992"/>
    <lineage>
        <taxon>Bacteria</taxon>
        <taxon>Bacillati</taxon>
        <taxon>Actinomycetota</taxon>
        <taxon>Actinomycetes</taxon>
        <taxon>Mycobacteriales</taxon>
        <taxon>Mycobacteriaceae</taxon>
        <taxon>Mycolicibacterium</taxon>
    </lineage>
</organism>
<sequence length="171" mass="18163">MRRKVLIAVAIVAAGLSAALTFLPWVDLTDVGLPMRWTGLGTYVGDNADHYDAVWLPTTALPGWIVLFTSVLAAAALASTTRLPWARFVALGFALIALTTTVTCLMFPALLVDTLQTELGAESLQSRLLVNIPVLTAQACLAGVLLLCTALTALTVGPRRTPPADARIRRP</sequence>
<accession>A0ABS5A1C7</accession>
<keyword evidence="3" id="KW-1185">Reference proteome</keyword>
<evidence type="ECO:0008006" key="4">
    <source>
        <dbReference type="Google" id="ProtNLM"/>
    </source>
</evidence>
<gene>
    <name evidence="2" type="ORF">JOF57_005485</name>
</gene>
<dbReference type="Proteomes" id="UP000694460">
    <property type="component" value="Unassembled WGS sequence"/>
</dbReference>